<dbReference type="GO" id="GO:0005886">
    <property type="term" value="C:plasma membrane"/>
    <property type="evidence" value="ECO:0007669"/>
    <property type="project" value="TreeGrafter"/>
</dbReference>
<dbReference type="AlphaFoldDB" id="A0AAD5ZYE4"/>
<reference evidence="5 6" key="1">
    <citation type="journal article" date="2022" name="Cell">
        <title>Repeat-based holocentromeres influence genome architecture and karyotype evolution.</title>
        <authorList>
            <person name="Hofstatter P.G."/>
            <person name="Thangavel G."/>
            <person name="Lux T."/>
            <person name="Neumann P."/>
            <person name="Vondrak T."/>
            <person name="Novak P."/>
            <person name="Zhang M."/>
            <person name="Costa L."/>
            <person name="Castellani M."/>
            <person name="Scott A."/>
            <person name="Toegelov H."/>
            <person name="Fuchs J."/>
            <person name="Mata-Sucre Y."/>
            <person name="Dias Y."/>
            <person name="Vanzela A.L.L."/>
            <person name="Huettel B."/>
            <person name="Almeida C.C.S."/>
            <person name="Simkova H."/>
            <person name="Souza G."/>
            <person name="Pedrosa-Harand A."/>
            <person name="Macas J."/>
            <person name="Mayer K.F.X."/>
            <person name="Houben A."/>
            <person name="Marques A."/>
        </authorList>
    </citation>
    <scope>NUCLEOTIDE SEQUENCE [LARGE SCALE GENOMIC DNA]</scope>
    <source>
        <strain evidence="5">RhyTen1mFocal</strain>
    </source>
</reference>
<dbReference type="GO" id="GO:0098542">
    <property type="term" value="P:defense response to other organism"/>
    <property type="evidence" value="ECO:0007669"/>
    <property type="project" value="InterPro"/>
</dbReference>
<proteinExistence type="predicted"/>
<evidence type="ECO:0008006" key="7">
    <source>
        <dbReference type="Google" id="ProtNLM"/>
    </source>
</evidence>
<gene>
    <name evidence="5" type="ORF">LUZ61_009889</name>
</gene>
<feature type="compositionally biased region" description="Basic and acidic residues" evidence="3">
    <location>
        <begin position="16"/>
        <end position="35"/>
    </location>
</feature>
<name>A0AAD5ZYE4_9POAL</name>
<feature type="transmembrane region" description="Helical" evidence="4">
    <location>
        <begin position="76"/>
        <end position="98"/>
    </location>
</feature>
<evidence type="ECO:0000313" key="5">
    <source>
        <dbReference type="EMBL" id="KAJ3706184.1"/>
    </source>
</evidence>
<dbReference type="Proteomes" id="UP001210211">
    <property type="component" value="Unassembled WGS sequence"/>
</dbReference>
<evidence type="ECO:0000256" key="3">
    <source>
        <dbReference type="SAM" id="MobiDB-lite"/>
    </source>
</evidence>
<keyword evidence="4" id="KW-1133">Transmembrane helix</keyword>
<comment type="subcellular location">
    <subcellularLocation>
        <location evidence="1">Membrane</location>
    </subcellularLocation>
</comment>
<dbReference type="InterPro" id="IPR044839">
    <property type="entry name" value="NDR1-like"/>
</dbReference>
<sequence>MADFPERCHCSSPPKMHHDPNLYHQDGKPHHHDPNLYHQDGKHHHHEGKPYHPDGKPLPRQYQKPPAPSSSGTARLCVLLVGFFVLLGIIALILYLVYRPSHPHFSITSLSILSLSNSTSPFNTISTSAQVTILIRNPNKRTSISYDCLSAFLSYRNQAITYSTQLPALAQEPGSALALSPVVGECTAIPVSYDVMEGLMTDEMYGLVGLRLVVQGRIRFHPGPFYGRWGTLYVRCDMLVAAQKGFTGQVPVLGNPNCYVDP</sequence>
<protein>
    <recommendedName>
        <fullName evidence="7">Late embryogenesis abundant protein LEA-2 subgroup domain-containing protein</fullName>
    </recommendedName>
</protein>
<evidence type="ECO:0000256" key="1">
    <source>
        <dbReference type="ARBA" id="ARBA00004370"/>
    </source>
</evidence>
<keyword evidence="4" id="KW-0812">Transmembrane</keyword>
<organism evidence="5 6">
    <name type="scientific">Rhynchospora tenuis</name>
    <dbReference type="NCBI Taxonomy" id="198213"/>
    <lineage>
        <taxon>Eukaryota</taxon>
        <taxon>Viridiplantae</taxon>
        <taxon>Streptophyta</taxon>
        <taxon>Embryophyta</taxon>
        <taxon>Tracheophyta</taxon>
        <taxon>Spermatophyta</taxon>
        <taxon>Magnoliopsida</taxon>
        <taxon>Liliopsida</taxon>
        <taxon>Poales</taxon>
        <taxon>Cyperaceae</taxon>
        <taxon>Cyperoideae</taxon>
        <taxon>Rhynchosporeae</taxon>
        <taxon>Rhynchospora</taxon>
    </lineage>
</organism>
<feature type="compositionally biased region" description="Basic and acidic residues" evidence="3">
    <location>
        <begin position="48"/>
        <end position="57"/>
    </location>
</feature>
<feature type="region of interest" description="Disordered" evidence="3">
    <location>
        <begin position="1"/>
        <end position="68"/>
    </location>
</feature>
<keyword evidence="2 4" id="KW-0472">Membrane</keyword>
<evidence type="ECO:0000256" key="2">
    <source>
        <dbReference type="ARBA" id="ARBA00023136"/>
    </source>
</evidence>
<comment type="caution">
    <text evidence="5">The sequence shown here is derived from an EMBL/GenBank/DDBJ whole genome shotgun (WGS) entry which is preliminary data.</text>
</comment>
<dbReference type="EMBL" id="JAMRDG010000001">
    <property type="protein sequence ID" value="KAJ3706184.1"/>
    <property type="molecule type" value="Genomic_DNA"/>
</dbReference>
<accession>A0AAD5ZYE4</accession>
<evidence type="ECO:0000256" key="4">
    <source>
        <dbReference type="SAM" id="Phobius"/>
    </source>
</evidence>
<dbReference type="GO" id="GO:0009506">
    <property type="term" value="C:plasmodesma"/>
    <property type="evidence" value="ECO:0007669"/>
    <property type="project" value="TreeGrafter"/>
</dbReference>
<keyword evidence="6" id="KW-1185">Reference proteome</keyword>
<dbReference type="PANTHER" id="PTHR31415">
    <property type="entry name" value="OS05G0367900 PROTEIN"/>
    <property type="match status" value="1"/>
</dbReference>
<dbReference type="PANTHER" id="PTHR31415:SF9">
    <property type="entry name" value="OS05G0367900 PROTEIN"/>
    <property type="match status" value="1"/>
</dbReference>
<evidence type="ECO:0000313" key="6">
    <source>
        <dbReference type="Proteomes" id="UP001210211"/>
    </source>
</evidence>